<proteinExistence type="predicted"/>
<dbReference type="InterPro" id="IPR021297">
    <property type="entry name" value="YlqD"/>
</dbReference>
<protein>
    <recommendedName>
        <fullName evidence="4">YlqD protein</fullName>
    </recommendedName>
</protein>
<evidence type="ECO:0000313" key="2">
    <source>
        <dbReference type="EMBL" id="CAG9607437.1"/>
    </source>
</evidence>
<evidence type="ECO:0000256" key="1">
    <source>
        <dbReference type="SAM" id="Coils"/>
    </source>
</evidence>
<name>A0A9C7L9W6_9BACI</name>
<evidence type="ECO:0008006" key="4">
    <source>
        <dbReference type="Google" id="ProtNLM"/>
    </source>
</evidence>
<sequence>MSGLTKALSLFVGAFMKILQSVVVKQVLTENSKKELLNNFESNLYRLRKECEQLQFEQKRLEKNSKLLVKDIRSQFENELKKRNEKMNMISFQIDQLNHLELGSEIKEKEVQAIIDVQVGDCWNKINQAEIVIKDGIVQEIR</sequence>
<dbReference type="EMBL" id="CAKJTG010000005">
    <property type="protein sequence ID" value="CAG9607437.1"/>
    <property type="molecule type" value="Genomic_DNA"/>
</dbReference>
<organism evidence="2 3">
    <name type="scientific">Pseudoneobacillus rhizosphaerae</name>
    <dbReference type="NCBI Taxonomy" id="2880968"/>
    <lineage>
        <taxon>Bacteria</taxon>
        <taxon>Bacillati</taxon>
        <taxon>Bacillota</taxon>
        <taxon>Bacilli</taxon>
        <taxon>Bacillales</taxon>
        <taxon>Bacillaceae</taxon>
        <taxon>Pseudoneobacillus</taxon>
    </lineage>
</organism>
<dbReference type="Gene3D" id="6.10.140.1110">
    <property type="match status" value="1"/>
</dbReference>
<feature type="coiled-coil region" evidence="1">
    <location>
        <begin position="37"/>
        <end position="64"/>
    </location>
</feature>
<reference evidence="2" key="1">
    <citation type="submission" date="2021-10" db="EMBL/GenBank/DDBJ databases">
        <authorList>
            <person name="Criscuolo A."/>
        </authorList>
    </citation>
    <scope>NUCLEOTIDE SEQUENCE</scope>
    <source>
        <strain evidence="2">CIP111885</strain>
    </source>
</reference>
<evidence type="ECO:0000313" key="3">
    <source>
        <dbReference type="Proteomes" id="UP000789845"/>
    </source>
</evidence>
<dbReference type="Proteomes" id="UP000789845">
    <property type="component" value="Unassembled WGS sequence"/>
</dbReference>
<gene>
    <name evidence="2" type="ORF">NEOCIP111885_01128</name>
</gene>
<accession>A0A9C7L9W6</accession>
<comment type="caution">
    <text evidence="2">The sequence shown here is derived from an EMBL/GenBank/DDBJ whole genome shotgun (WGS) entry which is preliminary data.</text>
</comment>
<dbReference type="AlphaFoldDB" id="A0A9C7L9W6"/>
<keyword evidence="1" id="KW-0175">Coiled coil</keyword>
<keyword evidence="3" id="KW-1185">Reference proteome</keyword>
<dbReference type="Pfam" id="PF11068">
    <property type="entry name" value="YlqD"/>
    <property type="match status" value="1"/>
</dbReference>